<keyword evidence="7" id="KW-0472">Membrane</keyword>
<protein>
    <submittedName>
        <fullName evidence="9">Polar amino acid transport system ATP-binding protein</fullName>
    </submittedName>
</protein>
<feature type="domain" description="ABC transporter" evidence="8">
    <location>
        <begin position="2"/>
        <end position="238"/>
    </location>
</feature>
<evidence type="ECO:0000313" key="9">
    <source>
        <dbReference type="EMBL" id="MBM7556981.1"/>
    </source>
</evidence>
<evidence type="ECO:0000256" key="2">
    <source>
        <dbReference type="ARBA" id="ARBA00005417"/>
    </source>
</evidence>
<dbReference type="PANTHER" id="PTHR43166:SF9">
    <property type="entry name" value="GLUTAMATE_ASPARTATE IMPORT ATP-BINDING PROTEIN GLTL"/>
    <property type="match status" value="1"/>
</dbReference>
<evidence type="ECO:0000256" key="5">
    <source>
        <dbReference type="ARBA" id="ARBA00022741"/>
    </source>
</evidence>
<comment type="caution">
    <text evidence="9">The sequence shown here is derived from an EMBL/GenBank/DDBJ whole genome shotgun (WGS) entry which is preliminary data.</text>
</comment>
<evidence type="ECO:0000256" key="1">
    <source>
        <dbReference type="ARBA" id="ARBA00004202"/>
    </source>
</evidence>
<comment type="similarity">
    <text evidence="2">Belongs to the ABC transporter superfamily.</text>
</comment>
<dbReference type="Proteomes" id="UP000774000">
    <property type="component" value="Unassembled WGS sequence"/>
</dbReference>
<keyword evidence="5" id="KW-0547">Nucleotide-binding</keyword>
<keyword evidence="10" id="KW-1185">Reference proteome</keyword>
<dbReference type="InterPro" id="IPR050086">
    <property type="entry name" value="MetN_ABC_transporter-like"/>
</dbReference>
<dbReference type="AlphaFoldDB" id="A0A938XSN0"/>
<dbReference type="PANTHER" id="PTHR43166">
    <property type="entry name" value="AMINO ACID IMPORT ATP-BINDING PROTEIN"/>
    <property type="match status" value="1"/>
</dbReference>
<evidence type="ECO:0000259" key="8">
    <source>
        <dbReference type="PROSITE" id="PS50893"/>
    </source>
</evidence>
<keyword evidence="4" id="KW-1003">Cell membrane</keyword>
<dbReference type="SUPFAM" id="SSF52540">
    <property type="entry name" value="P-loop containing nucleoside triphosphate hydrolases"/>
    <property type="match status" value="1"/>
</dbReference>
<dbReference type="GO" id="GO:0005886">
    <property type="term" value="C:plasma membrane"/>
    <property type="evidence" value="ECO:0007669"/>
    <property type="project" value="UniProtKB-SubCell"/>
</dbReference>
<organism evidence="9 10">
    <name type="scientific">Halanaerobacter jeridensis</name>
    <dbReference type="NCBI Taxonomy" id="706427"/>
    <lineage>
        <taxon>Bacteria</taxon>
        <taxon>Bacillati</taxon>
        <taxon>Bacillota</taxon>
        <taxon>Clostridia</taxon>
        <taxon>Halanaerobiales</taxon>
        <taxon>Halobacteroidaceae</taxon>
        <taxon>Halanaerobacter</taxon>
    </lineage>
</organism>
<evidence type="ECO:0000256" key="7">
    <source>
        <dbReference type="ARBA" id="ARBA00023136"/>
    </source>
</evidence>
<dbReference type="InterPro" id="IPR003439">
    <property type="entry name" value="ABC_transporter-like_ATP-bd"/>
</dbReference>
<name>A0A938XSN0_9FIRM</name>
<dbReference type="Pfam" id="PF00005">
    <property type="entry name" value="ABC_tran"/>
    <property type="match status" value="1"/>
</dbReference>
<proteinExistence type="inferred from homology"/>
<keyword evidence="6 9" id="KW-0067">ATP-binding</keyword>
<evidence type="ECO:0000256" key="6">
    <source>
        <dbReference type="ARBA" id="ARBA00022840"/>
    </source>
</evidence>
<gene>
    <name evidence="9" type="ORF">JOC47_001835</name>
</gene>
<dbReference type="InterPro" id="IPR017871">
    <property type="entry name" value="ABC_transporter-like_CS"/>
</dbReference>
<sequence>MLKVINLTKSYDSRQVLRGITFDAQAGQTVVIMGPSGCGKSTTIRCLNRLTEPDGGKILLNGISVLELNTEQLLKLREKIAFVFQNFNLIEHLTVEENVMLPLIKSDLVRQEIVTRAQQVLEQVQLAERKNDYPANLSGGQKQRVGIARALIIEPNLLLLDEPTASLDPILVKEVLDVIEDLTKTQDQRIVIIVTHQVAFALKVADLILLLDQGQIVEQGHPEEIFSQPQSQLGQKYKQLLDYYRS</sequence>
<accession>A0A938XSN0</accession>
<reference evidence="9" key="1">
    <citation type="submission" date="2021-01" db="EMBL/GenBank/DDBJ databases">
        <title>Genomic Encyclopedia of Type Strains, Phase IV (KMG-IV): sequencing the most valuable type-strain genomes for metagenomic binning, comparative biology and taxonomic classification.</title>
        <authorList>
            <person name="Goeker M."/>
        </authorList>
    </citation>
    <scope>NUCLEOTIDE SEQUENCE</scope>
    <source>
        <strain evidence="9">DSM 23230</strain>
    </source>
</reference>
<dbReference type="EMBL" id="JAFBDQ010000008">
    <property type="protein sequence ID" value="MBM7556981.1"/>
    <property type="molecule type" value="Genomic_DNA"/>
</dbReference>
<dbReference type="InterPro" id="IPR003593">
    <property type="entry name" value="AAA+_ATPase"/>
</dbReference>
<comment type="subcellular location">
    <subcellularLocation>
        <location evidence="1">Cell membrane</location>
        <topology evidence="1">Peripheral membrane protein</topology>
    </subcellularLocation>
</comment>
<dbReference type="Gene3D" id="3.40.50.300">
    <property type="entry name" value="P-loop containing nucleotide triphosphate hydrolases"/>
    <property type="match status" value="1"/>
</dbReference>
<dbReference type="RefSeq" id="WP_204701746.1">
    <property type="nucleotide sequence ID" value="NZ_JAFBDQ010000008.1"/>
</dbReference>
<dbReference type="SMART" id="SM00382">
    <property type="entry name" value="AAA"/>
    <property type="match status" value="1"/>
</dbReference>
<keyword evidence="3" id="KW-0813">Transport</keyword>
<dbReference type="GO" id="GO:0005524">
    <property type="term" value="F:ATP binding"/>
    <property type="evidence" value="ECO:0007669"/>
    <property type="project" value="UniProtKB-KW"/>
</dbReference>
<dbReference type="InterPro" id="IPR027417">
    <property type="entry name" value="P-loop_NTPase"/>
</dbReference>
<evidence type="ECO:0000313" key="10">
    <source>
        <dbReference type="Proteomes" id="UP000774000"/>
    </source>
</evidence>
<dbReference type="PROSITE" id="PS50893">
    <property type="entry name" value="ABC_TRANSPORTER_2"/>
    <property type="match status" value="1"/>
</dbReference>
<dbReference type="GO" id="GO:0016887">
    <property type="term" value="F:ATP hydrolysis activity"/>
    <property type="evidence" value="ECO:0007669"/>
    <property type="project" value="InterPro"/>
</dbReference>
<evidence type="ECO:0000256" key="3">
    <source>
        <dbReference type="ARBA" id="ARBA00022448"/>
    </source>
</evidence>
<dbReference type="PROSITE" id="PS00211">
    <property type="entry name" value="ABC_TRANSPORTER_1"/>
    <property type="match status" value="1"/>
</dbReference>
<evidence type="ECO:0000256" key="4">
    <source>
        <dbReference type="ARBA" id="ARBA00022475"/>
    </source>
</evidence>